<keyword evidence="9" id="KW-0472">Membrane</keyword>
<evidence type="ECO:0000256" key="6">
    <source>
        <dbReference type="ARBA" id="ARBA00022833"/>
    </source>
</evidence>
<dbReference type="EMBL" id="OZ034822">
    <property type="protein sequence ID" value="CAL1411686.1"/>
    <property type="molecule type" value="Genomic_DNA"/>
</dbReference>
<feature type="domain" description="RING-type" evidence="10">
    <location>
        <begin position="81"/>
        <end position="123"/>
    </location>
</feature>
<dbReference type="Pfam" id="PF13639">
    <property type="entry name" value="zf-RING_2"/>
    <property type="match status" value="1"/>
</dbReference>
<keyword evidence="4 8" id="KW-0863">Zinc-finger</keyword>
<dbReference type="InterPro" id="IPR013083">
    <property type="entry name" value="Znf_RING/FYVE/PHD"/>
</dbReference>
<feature type="transmembrane region" description="Helical" evidence="9">
    <location>
        <begin position="20"/>
        <end position="38"/>
    </location>
</feature>
<dbReference type="SUPFAM" id="SSF57850">
    <property type="entry name" value="RING/U-box"/>
    <property type="match status" value="1"/>
</dbReference>
<proteinExistence type="inferred from homology"/>
<keyword evidence="9" id="KW-1133">Transmembrane helix</keyword>
<dbReference type="PROSITE" id="PS50089">
    <property type="entry name" value="ZF_RING_2"/>
    <property type="match status" value="1"/>
</dbReference>
<evidence type="ECO:0000259" key="10">
    <source>
        <dbReference type="PROSITE" id="PS50089"/>
    </source>
</evidence>
<name>A0AAV2GLV3_9ROSI</name>
<dbReference type="GO" id="GO:0008270">
    <property type="term" value="F:zinc ion binding"/>
    <property type="evidence" value="ECO:0007669"/>
    <property type="project" value="UniProtKB-KW"/>
</dbReference>
<evidence type="ECO:0000256" key="2">
    <source>
        <dbReference type="ARBA" id="ARBA00012483"/>
    </source>
</evidence>
<protein>
    <recommendedName>
        <fullName evidence="2">RING-type E3 ubiquitin transferase</fullName>
        <ecNumber evidence="2">2.3.2.27</ecNumber>
    </recommendedName>
</protein>
<gene>
    <name evidence="11" type="ORF">LTRI10_LOCUS51028</name>
</gene>
<dbReference type="GO" id="GO:0061630">
    <property type="term" value="F:ubiquitin protein ligase activity"/>
    <property type="evidence" value="ECO:0007669"/>
    <property type="project" value="UniProtKB-EC"/>
</dbReference>
<evidence type="ECO:0000313" key="11">
    <source>
        <dbReference type="EMBL" id="CAL1411686.1"/>
    </source>
</evidence>
<keyword evidence="9" id="KW-0812">Transmembrane</keyword>
<evidence type="ECO:0000256" key="8">
    <source>
        <dbReference type="PROSITE-ProRule" id="PRU00175"/>
    </source>
</evidence>
<dbReference type="InterPro" id="IPR053238">
    <property type="entry name" value="RING-H2_zinc_finger"/>
</dbReference>
<evidence type="ECO:0000256" key="4">
    <source>
        <dbReference type="ARBA" id="ARBA00022771"/>
    </source>
</evidence>
<accession>A0AAV2GLV3</accession>
<reference evidence="11 12" key="1">
    <citation type="submission" date="2024-04" db="EMBL/GenBank/DDBJ databases">
        <authorList>
            <person name="Fracassetti M."/>
        </authorList>
    </citation>
    <scope>NUCLEOTIDE SEQUENCE [LARGE SCALE GENOMIC DNA]</scope>
</reference>
<organism evidence="11 12">
    <name type="scientific">Linum trigynum</name>
    <dbReference type="NCBI Taxonomy" id="586398"/>
    <lineage>
        <taxon>Eukaryota</taxon>
        <taxon>Viridiplantae</taxon>
        <taxon>Streptophyta</taxon>
        <taxon>Embryophyta</taxon>
        <taxon>Tracheophyta</taxon>
        <taxon>Spermatophyta</taxon>
        <taxon>Magnoliopsida</taxon>
        <taxon>eudicotyledons</taxon>
        <taxon>Gunneridae</taxon>
        <taxon>Pentapetalae</taxon>
        <taxon>rosids</taxon>
        <taxon>fabids</taxon>
        <taxon>Malpighiales</taxon>
        <taxon>Linaceae</taxon>
        <taxon>Linum</taxon>
    </lineage>
</organism>
<keyword evidence="5" id="KW-0833">Ubl conjugation pathway</keyword>
<dbReference type="SMART" id="SM00184">
    <property type="entry name" value="RING"/>
    <property type="match status" value="1"/>
</dbReference>
<evidence type="ECO:0000256" key="9">
    <source>
        <dbReference type="SAM" id="Phobius"/>
    </source>
</evidence>
<dbReference type="PANTHER" id="PTHR14155:SF627">
    <property type="entry name" value="OS06G0192800 PROTEIN"/>
    <property type="match status" value="1"/>
</dbReference>
<keyword evidence="12" id="KW-1185">Reference proteome</keyword>
<dbReference type="AlphaFoldDB" id="A0AAV2GLV3"/>
<keyword evidence="6" id="KW-0862">Zinc</keyword>
<dbReference type="Gene3D" id="3.30.40.10">
    <property type="entry name" value="Zinc/RING finger domain, C3HC4 (zinc finger)"/>
    <property type="match status" value="1"/>
</dbReference>
<evidence type="ECO:0000256" key="7">
    <source>
        <dbReference type="ARBA" id="ARBA00024209"/>
    </source>
</evidence>
<evidence type="ECO:0000256" key="5">
    <source>
        <dbReference type="ARBA" id="ARBA00022786"/>
    </source>
</evidence>
<dbReference type="EC" id="2.3.2.27" evidence="2"/>
<keyword evidence="3" id="KW-0479">Metal-binding</keyword>
<dbReference type="Proteomes" id="UP001497516">
    <property type="component" value="Chromosome 9"/>
</dbReference>
<evidence type="ECO:0000256" key="1">
    <source>
        <dbReference type="ARBA" id="ARBA00000900"/>
    </source>
</evidence>
<comment type="catalytic activity">
    <reaction evidence="1">
        <text>S-ubiquitinyl-[E2 ubiquitin-conjugating enzyme]-L-cysteine + [acceptor protein]-L-lysine = [E2 ubiquitin-conjugating enzyme]-L-cysteine + N(6)-ubiquitinyl-[acceptor protein]-L-lysine.</text>
        <dbReference type="EC" id="2.3.2.27"/>
    </reaction>
</comment>
<evidence type="ECO:0000256" key="3">
    <source>
        <dbReference type="ARBA" id="ARBA00022723"/>
    </source>
</evidence>
<dbReference type="PANTHER" id="PTHR14155">
    <property type="entry name" value="RING FINGER DOMAIN-CONTAINING"/>
    <property type="match status" value="1"/>
</dbReference>
<dbReference type="InterPro" id="IPR001841">
    <property type="entry name" value="Znf_RING"/>
</dbReference>
<evidence type="ECO:0000313" key="12">
    <source>
        <dbReference type="Proteomes" id="UP001497516"/>
    </source>
</evidence>
<comment type="similarity">
    <text evidence="7">Belongs to the RING-type zinc finger family. ATL subfamily.</text>
</comment>
<sequence>MNTTSDSNLRQVCDGGQPLLVMAALLAVVVIAVVIAYITRCVRAQMEGNDQPQPQHPILPLVRPPLPPARKFSEDDEPTECSIFLEEFEAGVDVLRLGTCGHLFHLICIDQWLEGHSTCPMCRGIAL</sequence>